<dbReference type="AlphaFoldDB" id="A0A8J7G7Y0"/>
<evidence type="ECO:0000313" key="11">
    <source>
        <dbReference type="Proteomes" id="UP000622552"/>
    </source>
</evidence>
<evidence type="ECO:0000256" key="5">
    <source>
        <dbReference type="ARBA" id="ARBA00023163"/>
    </source>
</evidence>
<dbReference type="InterPro" id="IPR039420">
    <property type="entry name" value="WalR-like"/>
</dbReference>
<dbReference type="EMBL" id="JADOUF010000001">
    <property type="protein sequence ID" value="MBG6134750.1"/>
    <property type="molecule type" value="Genomic_DNA"/>
</dbReference>
<keyword evidence="1 6" id="KW-0597">Phosphoprotein</keyword>
<dbReference type="InterPro" id="IPR001789">
    <property type="entry name" value="Sig_transdc_resp-reg_receiver"/>
</dbReference>
<evidence type="ECO:0000256" key="1">
    <source>
        <dbReference type="ARBA" id="ARBA00022553"/>
    </source>
</evidence>
<dbReference type="PROSITE" id="PS51755">
    <property type="entry name" value="OMPR_PHOB"/>
    <property type="match status" value="1"/>
</dbReference>
<dbReference type="SMART" id="SM00862">
    <property type="entry name" value="Trans_reg_C"/>
    <property type="match status" value="1"/>
</dbReference>
<dbReference type="GO" id="GO:0000976">
    <property type="term" value="F:transcription cis-regulatory region binding"/>
    <property type="evidence" value="ECO:0007669"/>
    <property type="project" value="TreeGrafter"/>
</dbReference>
<keyword evidence="5" id="KW-0804">Transcription</keyword>
<feature type="DNA-binding region" description="OmpR/PhoB-type" evidence="7">
    <location>
        <begin position="125"/>
        <end position="224"/>
    </location>
</feature>
<keyword evidence="4 7" id="KW-0238">DNA-binding</keyword>
<evidence type="ECO:0000256" key="6">
    <source>
        <dbReference type="PROSITE-ProRule" id="PRU00169"/>
    </source>
</evidence>
<dbReference type="CDD" id="cd00383">
    <property type="entry name" value="trans_reg_C"/>
    <property type="match status" value="1"/>
</dbReference>
<dbReference type="Pfam" id="PF00486">
    <property type="entry name" value="Trans_reg_C"/>
    <property type="match status" value="1"/>
</dbReference>
<keyword evidence="3" id="KW-0805">Transcription regulation</keyword>
<organism evidence="10 11">
    <name type="scientific">Longispora fulva</name>
    <dbReference type="NCBI Taxonomy" id="619741"/>
    <lineage>
        <taxon>Bacteria</taxon>
        <taxon>Bacillati</taxon>
        <taxon>Actinomycetota</taxon>
        <taxon>Actinomycetes</taxon>
        <taxon>Micromonosporales</taxon>
        <taxon>Micromonosporaceae</taxon>
        <taxon>Longispora</taxon>
    </lineage>
</organism>
<dbReference type="PANTHER" id="PTHR48111:SF4">
    <property type="entry name" value="DNA-BINDING DUAL TRANSCRIPTIONAL REGULATOR OMPR"/>
    <property type="match status" value="1"/>
</dbReference>
<feature type="modified residue" description="4-aspartylphosphate" evidence="6">
    <location>
        <position position="52"/>
    </location>
</feature>
<evidence type="ECO:0000313" key="10">
    <source>
        <dbReference type="EMBL" id="MBG6134750.1"/>
    </source>
</evidence>
<keyword evidence="11" id="KW-1185">Reference proteome</keyword>
<dbReference type="SUPFAM" id="SSF52172">
    <property type="entry name" value="CheY-like"/>
    <property type="match status" value="1"/>
</dbReference>
<gene>
    <name evidence="10" type="ORF">IW245_000944</name>
</gene>
<evidence type="ECO:0000259" key="9">
    <source>
        <dbReference type="PROSITE" id="PS51755"/>
    </source>
</evidence>
<dbReference type="FunFam" id="1.10.10.10:FF:000018">
    <property type="entry name" value="DNA-binding response regulator ResD"/>
    <property type="match status" value="1"/>
</dbReference>
<protein>
    <submittedName>
        <fullName evidence="10">DNA-binding response OmpR family regulator</fullName>
    </submittedName>
</protein>
<proteinExistence type="predicted"/>
<dbReference type="RefSeq" id="WP_197001944.1">
    <property type="nucleotide sequence ID" value="NZ_BONS01000023.1"/>
</dbReference>
<dbReference type="PANTHER" id="PTHR48111">
    <property type="entry name" value="REGULATOR OF RPOS"/>
    <property type="match status" value="1"/>
</dbReference>
<dbReference type="GO" id="GO:0006355">
    <property type="term" value="P:regulation of DNA-templated transcription"/>
    <property type="evidence" value="ECO:0007669"/>
    <property type="project" value="InterPro"/>
</dbReference>
<dbReference type="Gene3D" id="3.40.50.2300">
    <property type="match status" value="1"/>
</dbReference>
<evidence type="ECO:0000256" key="2">
    <source>
        <dbReference type="ARBA" id="ARBA00023012"/>
    </source>
</evidence>
<dbReference type="PROSITE" id="PS50110">
    <property type="entry name" value="RESPONSE_REGULATORY"/>
    <property type="match status" value="1"/>
</dbReference>
<name>A0A8J7G7Y0_9ACTN</name>
<feature type="domain" description="OmpR/PhoB-type" evidence="9">
    <location>
        <begin position="125"/>
        <end position="224"/>
    </location>
</feature>
<reference evidence="10" key="1">
    <citation type="submission" date="2020-11" db="EMBL/GenBank/DDBJ databases">
        <title>Sequencing the genomes of 1000 actinobacteria strains.</title>
        <authorList>
            <person name="Klenk H.-P."/>
        </authorList>
    </citation>
    <scope>NUCLEOTIDE SEQUENCE</scope>
    <source>
        <strain evidence="10">DSM 45356</strain>
    </source>
</reference>
<dbReference type="InterPro" id="IPR011006">
    <property type="entry name" value="CheY-like_superfamily"/>
</dbReference>
<dbReference type="Gene3D" id="6.10.250.690">
    <property type="match status" value="1"/>
</dbReference>
<evidence type="ECO:0000256" key="7">
    <source>
        <dbReference type="PROSITE-ProRule" id="PRU01091"/>
    </source>
</evidence>
<dbReference type="SMART" id="SM00448">
    <property type="entry name" value="REC"/>
    <property type="match status" value="1"/>
</dbReference>
<keyword evidence="2" id="KW-0902">Two-component regulatory system</keyword>
<dbReference type="InterPro" id="IPR036388">
    <property type="entry name" value="WH-like_DNA-bd_sf"/>
</dbReference>
<evidence type="ECO:0000259" key="8">
    <source>
        <dbReference type="PROSITE" id="PS50110"/>
    </source>
</evidence>
<accession>A0A8J7G7Y0</accession>
<dbReference type="GO" id="GO:0005829">
    <property type="term" value="C:cytosol"/>
    <property type="evidence" value="ECO:0007669"/>
    <property type="project" value="TreeGrafter"/>
</dbReference>
<sequence>MAVVQLVEDDPVIRGALVRALTDVGHEVRPFGTAMAGLRAVTADPPDLVILDLGLPDLDGADALRMLRGVSDVPVIVATARTGEPDMIRLLEAGADDYITKPFTSKALSARINAVLRRARTARFPDRIDVGPLSIDPSRRTATLDGTELELTRREYDLLTYLAARVGRVVTRQEIVTEVWRQPYSGTEQTLDVHISWLRRKLGETAAKPRLLRTVRGVGLMLVDPS</sequence>
<dbReference type="InterPro" id="IPR001867">
    <property type="entry name" value="OmpR/PhoB-type_DNA-bd"/>
</dbReference>
<evidence type="ECO:0000256" key="4">
    <source>
        <dbReference type="ARBA" id="ARBA00023125"/>
    </source>
</evidence>
<dbReference type="GO" id="GO:0032993">
    <property type="term" value="C:protein-DNA complex"/>
    <property type="evidence" value="ECO:0007669"/>
    <property type="project" value="TreeGrafter"/>
</dbReference>
<dbReference type="Pfam" id="PF00072">
    <property type="entry name" value="Response_reg"/>
    <property type="match status" value="1"/>
</dbReference>
<evidence type="ECO:0000256" key="3">
    <source>
        <dbReference type="ARBA" id="ARBA00023015"/>
    </source>
</evidence>
<comment type="caution">
    <text evidence="10">The sequence shown here is derived from an EMBL/GenBank/DDBJ whole genome shotgun (WGS) entry which is preliminary data.</text>
</comment>
<dbReference type="Proteomes" id="UP000622552">
    <property type="component" value="Unassembled WGS sequence"/>
</dbReference>
<dbReference type="GO" id="GO:0000156">
    <property type="term" value="F:phosphorelay response regulator activity"/>
    <property type="evidence" value="ECO:0007669"/>
    <property type="project" value="TreeGrafter"/>
</dbReference>
<feature type="domain" description="Response regulatory" evidence="8">
    <location>
        <begin position="3"/>
        <end position="116"/>
    </location>
</feature>
<dbReference type="Gene3D" id="1.10.10.10">
    <property type="entry name" value="Winged helix-like DNA-binding domain superfamily/Winged helix DNA-binding domain"/>
    <property type="match status" value="1"/>
</dbReference>